<dbReference type="eggNOG" id="ENOG5033P5Y">
    <property type="taxonomic scope" value="Bacteria"/>
</dbReference>
<feature type="region of interest" description="Disordered" evidence="1">
    <location>
        <begin position="598"/>
        <end position="625"/>
    </location>
</feature>
<protein>
    <submittedName>
        <fullName evidence="3">Uncharacterized protein</fullName>
    </submittedName>
</protein>
<gene>
    <name evidence="3" type="ORF">BBOMB_1277</name>
</gene>
<feature type="transmembrane region" description="Helical" evidence="2">
    <location>
        <begin position="741"/>
        <end position="759"/>
    </location>
</feature>
<keyword evidence="2" id="KW-0472">Membrane</keyword>
<name>A0A086BPK4_9BIFI</name>
<feature type="compositionally biased region" description="Basic and acidic residues" evidence="1">
    <location>
        <begin position="598"/>
        <end position="616"/>
    </location>
</feature>
<evidence type="ECO:0000313" key="4">
    <source>
        <dbReference type="Proteomes" id="UP000028730"/>
    </source>
</evidence>
<sequence>MKHLHAHRASTCRLASRAVILITIMLSLFLTLAVEPAPASAVPQSAEPRPQAALTLTSSTPVVSASSGYHIKVTIANKSDHVLKAGLLRAATNTYYNFVSRTDLNDWARAQNTIPTSNELGRADVPEIPVNGTTTVSVDANADQTTLKALQTWGPKPVRIDYFIGHDPIALDRTASLRTFLTRSKDGLNTADTPPMQATVVMPFTDISWRLDGKAVDALMSGDKGIQASEALRNGGEATDEQTRSTLNDVQKLVENHPKLQVVTDPSYAKTLKLVPKSSGVMQPGNFDITAFSAHGNPEDYNAAGVSPSMWNSEAATAQYRTAVGDASASPSAYAWQGDSTWTLNALSRAREQGYTTAIAQSGIEDNGDGAIHSDIYSVPTPAGEITLVAAQRDLTQLSQGNPSDKSAAAEQSEAGRISRLLAQSAFYQMEQPYSNRNVLICLSPSRTADENGTIMSSLEQATWLSLTDLDSLTKAEAYASGEQAAALLPKSAEMSQQHTKQLAQNLESLKSSAADIERFRSSVLDAPASPTGGLGSNEERQADSNGKKKNDDPQSLARQDAKETANRTKNSGTWMNAVTSLHNELAFHALCAHIHQPEKTDEKGPTARSDDDAAKAESANHLTDDARGLADRLFQSVRISQSEPLTVVSETASMPVNVTNDLPYPVRVKVSSLTDSMEIVTSRFEEVAVPAKGTSQTTFTVRVSTSGTATAHMNLLDRSGVVFSSPQSTKITSTLRISDVTGWLFIAFALLLAVVGLWRQFHVTKDSDQ</sequence>
<accession>A0A086BPK4</accession>
<dbReference type="AlphaFoldDB" id="A0A086BPK4"/>
<organism evidence="3 4">
    <name type="scientific">Bifidobacterium bombi DSM 19703</name>
    <dbReference type="NCBI Taxonomy" id="1341695"/>
    <lineage>
        <taxon>Bacteria</taxon>
        <taxon>Bacillati</taxon>
        <taxon>Actinomycetota</taxon>
        <taxon>Actinomycetes</taxon>
        <taxon>Bifidobacteriales</taxon>
        <taxon>Bifidobacteriaceae</taxon>
        <taxon>Bifidobacterium</taxon>
    </lineage>
</organism>
<keyword evidence="2" id="KW-1133">Transmembrane helix</keyword>
<keyword evidence="2" id="KW-0812">Transmembrane</keyword>
<dbReference type="STRING" id="1341695.BBOMB_1277"/>
<evidence type="ECO:0000256" key="1">
    <source>
        <dbReference type="SAM" id="MobiDB-lite"/>
    </source>
</evidence>
<dbReference type="Pfam" id="PF19516">
    <property type="entry name" value="DUF6049"/>
    <property type="match status" value="1"/>
</dbReference>
<feature type="compositionally biased region" description="Basic and acidic residues" evidence="1">
    <location>
        <begin position="538"/>
        <end position="553"/>
    </location>
</feature>
<dbReference type="OrthoDB" id="3242630at2"/>
<evidence type="ECO:0000313" key="3">
    <source>
        <dbReference type="EMBL" id="KFF31868.1"/>
    </source>
</evidence>
<dbReference type="Proteomes" id="UP000028730">
    <property type="component" value="Unassembled WGS sequence"/>
</dbReference>
<dbReference type="EMBL" id="ATLK01000001">
    <property type="protein sequence ID" value="KFF31868.1"/>
    <property type="molecule type" value="Genomic_DNA"/>
</dbReference>
<feature type="region of interest" description="Disordered" evidence="1">
    <location>
        <begin position="525"/>
        <end position="572"/>
    </location>
</feature>
<keyword evidence="4" id="KW-1185">Reference proteome</keyword>
<dbReference type="RefSeq" id="WP_052377523.1">
    <property type="nucleotide sequence ID" value="NZ_ATLK01000001.1"/>
</dbReference>
<dbReference type="InterPro" id="IPR046112">
    <property type="entry name" value="DUF6049"/>
</dbReference>
<reference evidence="3 4" key="1">
    <citation type="journal article" date="2014" name="Appl. Environ. Microbiol.">
        <title>Genomic encyclopedia of type strains of the genus Bifidobacterium.</title>
        <authorList>
            <person name="Milani C."/>
            <person name="Lugli G.A."/>
            <person name="Duranti S."/>
            <person name="Turroni F."/>
            <person name="Bottacini F."/>
            <person name="Mangifesta M."/>
            <person name="Sanchez B."/>
            <person name="Viappiani A."/>
            <person name="Mancabelli L."/>
            <person name="Taminiau B."/>
            <person name="Delcenserie V."/>
            <person name="Barrangou R."/>
            <person name="Margolles A."/>
            <person name="van Sinderen D."/>
            <person name="Ventura M."/>
        </authorList>
    </citation>
    <scope>NUCLEOTIDE SEQUENCE [LARGE SCALE GENOMIC DNA]</scope>
    <source>
        <strain evidence="3 4">DSM 19703</strain>
    </source>
</reference>
<evidence type="ECO:0000256" key="2">
    <source>
        <dbReference type="SAM" id="Phobius"/>
    </source>
</evidence>
<comment type="caution">
    <text evidence="3">The sequence shown here is derived from an EMBL/GenBank/DDBJ whole genome shotgun (WGS) entry which is preliminary data.</text>
</comment>
<proteinExistence type="predicted"/>